<sequence>MHCPHFTFSPCQPVLDHRVEEAKMVGALNPFIAEEIHFPVPPALWSDTLPVSTALKGLPSNLISHCHETVAGTR</sequence>
<dbReference type="EMBL" id="CM004482">
    <property type="protein sequence ID" value="OCT63731.1"/>
    <property type="molecule type" value="Genomic_DNA"/>
</dbReference>
<name>A0A974BZN5_XENLA</name>
<evidence type="ECO:0000313" key="2">
    <source>
        <dbReference type="Proteomes" id="UP000694892"/>
    </source>
</evidence>
<gene>
    <name evidence="1" type="ORF">XELAEV_18044826mg</name>
</gene>
<organism evidence="1 2">
    <name type="scientific">Xenopus laevis</name>
    <name type="common">African clawed frog</name>
    <dbReference type="NCBI Taxonomy" id="8355"/>
    <lineage>
        <taxon>Eukaryota</taxon>
        <taxon>Metazoa</taxon>
        <taxon>Chordata</taxon>
        <taxon>Craniata</taxon>
        <taxon>Vertebrata</taxon>
        <taxon>Euteleostomi</taxon>
        <taxon>Amphibia</taxon>
        <taxon>Batrachia</taxon>
        <taxon>Anura</taxon>
        <taxon>Pipoidea</taxon>
        <taxon>Pipidae</taxon>
        <taxon>Xenopodinae</taxon>
        <taxon>Xenopus</taxon>
        <taxon>Xenopus</taxon>
    </lineage>
</organism>
<dbReference type="AlphaFoldDB" id="A0A974BZN5"/>
<evidence type="ECO:0000313" key="1">
    <source>
        <dbReference type="EMBL" id="OCT63731.1"/>
    </source>
</evidence>
<dbReference type="Proteomes" id="UP000694892">
    <property type="component" value="Chromosome 9_10L"/>
</dbReference>
<proteinExistence type="predicted"/>
<reference evidence="2" key="1">
    <citation type="journal article" date="2016" name="Nature">
        <title>Genome evolution in the allotetraploid frog Xenopus laevis.</title>
        <authorList>
            <person name="Session A.M."/>
            <person name="Uno Y."/>
            <person name="Kwon T."/>
            <person name="Chapman J.A."/>
            <person name="Toyoda A."/>
            <person name="Takahashi S."/>
            <person name="Fukui A."/>
            <person name="Hikosaka A."/>
            <person name="Suzuki A."/>
            <person name="Kondo M."/>
            <person name="van Heeringen S.J."/>
            <person name="Quigley I."/>
            <person name="Heinz S."/>
            <person name="Ogino H."/>
            <person name="Ochi H."/>
            <person name="Hellsten U."/>
            <person name="Lyons J.B."/>
            <person name="Simakov O."/>
            <person name="Putnam N."/>
            <person name="Stites J."/>
            <person name="Kuroki Y."/>
            <person name="Tanaka T."/>
            <person name="Michiue T."/>
            <person name="Watanabe M."/>
            <person name="Bogdanovic O."/>
            <person name="Lister R."/>
            <person name="Georgiou G."/>
            <person name="Paranjpe S.S."/>
            <person name="van Kruijsbergen I."/>
            <person name="Shu S."/>
            <person name="Carlson J."/>
            <person name="Kinoshita T."/>
            <person name="Ohta Y."/>
            <person name="Mawaribuchi S."/>
            <person name="Jenkins J."/>
            <person name="Grimwood J."/>
            <person name="Schmutz J."/>
            <person name="Mitros T."/>
            <person name="Mozaffari S.V."/>
            <person name="Suzuki Y."/>
            <person name="Haramoto Y."/>
            <person name="Yamamoto T.S."/>
            <person name="Takagi C."/>
            <person name="Heald R."/>
            <person name="Miller K."/>
            <person name="Haudenschild C."/>
            <person name="Kitzman J."/>
            <person name="Nakayama T."/>
            <person name="Izutsu Y."/>
            <person name="Robert J."/>
            <person name="Fortriede J."/>
            <person name="Burns K."/>
            <person name="Lotay V."/>
            <person name="Karimi K."/>
            <person name="Yasuoka Y."/>
            <person name="Dichmann D.S."/>
            <person name="Flajnik M.F."/>
            <person name="Houston D.W."/>
            <person name="Shendure J."/>
            <person name="DuPasquier L."/>
            <person name="Vize P.D."/>
            <person name="Zorn A.M."/>
            <person name="Ito M."/>
            <person name="Marcotte E.M."/>
            <person name="Wallingford J.B."/>
            <person name="Ito Y."/>
            <person name="Asashima M."/>
            <person name="Ueno N."/>
            <person name="Matsuda Y."/>
            <person name="Veenstra G.J."/>
            <person name="Fujiyama A."/>
            <person name="Harland R.M."/>
            <person name="Taira M."/>
            <person name="Rokhsar D.S."/>
        </authorList>
    </citation>
    <scope>NUCLEOTIDE SEQUENCE [LARGE SCALE GENOMIC DNA]</scope>
    <source>
        <strain evidence="2">J</strain>
    </source>
</reference>
<accession>A0A974BZN5</accession>
<protein>
    <submittedName>
        <fullName evidence="1">Uncharacterized protein</fullName>
    </submittedName>
</protein>